<dbReference type="HOGENOM" id="CLU_3391498_0_0_9"/>
<evidence type="ECO:0000313" key="1">
    <source>
        <dbReference type="EMBL" id="AAO04417.1"/>
    </source>
</evidence>
<evidence type="ECO:0000313" key="2">
    <source>
        <dbReference type="Proteomes" id="UP000001411"/>
    </source>
</evidence>
<dbReference type="EMBL" id="AE015929">
    <property type="protein sequence ID" value="AAO04417.1"/>
    <property type="molecule type" value="Genomic_DNA"/>
</dbReference>
<accession>A0A0H2VFR5</accession>
<proteinExistence type="predicted"/>
<gene>
    <name evidence="1" type="ordered locus">SE_0820</name>
</gene>
<protein>
    <submittedName>
        <fullName evidence="1">Uncharacterized protein</fullName>
    </submittedName>
</protein>
<reference evidence="1 2" key="1">
    <citation type="journal article" date="2003" name="Mol. Microbiol.">
        <title>Genome-based analysis of virulence genes in a non-biofilm-forming Staphylococcus epidermidis strain (ATCC 12228).</title>
        <authorList>
            <person name="Zhang Y.Q."/>
            <person name="Ren S.X."/>
            <person name="Li H.L."/>
            <person name="Wang Y.X."/>
            <person name="Fu G."/>
            <person name="Yang J."/>
            <person name="Qin Z.Q."/>
            <person name="Miao Y.G."/>
            <person name="Wang W.Y."/>
            <person name="Chen R.S."/>
            <person name="Shen Y."/>
            <person name="Chen Z."/>
            <person name="Yuan Z.H."/>
            <person name="Zhao G.P."/>
            <person name="Qu D."/>
            <person name="Danchin A."/>
            <person name="Wen Y.M."/>
        </authorList>
    </citation>
    <scope>NUCLEOTIDE SEQUENCE [LARGE SCALE GENOMIC DNA]</scope>
    <source>
        <strain evidence="2">ATCC 12228 / FDA PCI 1200</strain>
    </source>
</reference>
<dbReference type="OrthoDB" id="9858864at2"/>
<sequence>MCTPTLLLGTMVMIPFTHYHFKIDKFKVIEFQYNFYHLG</sequence>
<dbReference type="KEGG" id="sep:SE_0820"/>
<organism evidence="1 2">
    <name type="scientific">Staphylococcus epidermidis (strain ATCC 12228 / FDA PCI 1200)</name>
    <dbReference type="NCBI Taxonomy" id="176280"/>
    <lineage>
        <taxon>Bacteria</taxon>
        <taxon>Bacillati</taxon>
        <taxon>Bacillota</taxon>
        <taxon>Bacilli</taxon>
        <taxon>Bacillales</taxon>
        <taxon>Staphylococcaceae</taxon>
        <taxon>Staphylococcus</taxon>
    </lineage>
</organism>
<dbReference type="Proteomes" id="UP000001411">
    <property type="component" value="Chromosome"/>
</dbReference>
<dbReference type="AlphaFoldDB" id="A0A0H2VFR5"/>
<name>A0A0H2VFR5_STAES</name>